<evidence type="ECO:0000313" key="1">
    <source>
        <dbReference type="EMBL" id="MET7013590.1"/>
    </source>
</evidence>
<proteinExistence type="predicted"/>
<dbReference type="Gene3D" id="1.20.120.330">
    <property type="entry name" value="Nucleotidyltransferases domain 2"/>
    <property type="match status" value="1"/>
</dbReference>
<sequence>MHRAQQYFDTFINPAGNAPTGIALNPTTASRLELELAEDAKSYLYSAVVSVGDAIQGIQREMFSWSTVKLYYAVFYALRAVLAAHKYAIIYHVVGQKGTPYRLLAASGQAPTKLSGNTHKVILQQYTVHFPGAPMVTQLIGIQKPFDWMMDRREEINYKNAKFHEPAAPLFFKKIASENIRRLLLAYINDNGTTFAFDPDHAIIALPIAAIQAAKTAFAAMVPPAVLLEDDAKFLAGLFRDRHGEMPGARMLLP</sequence>
<reference evidence="1 2" key="1">
    <citation type="submission" date="2024-07" db="EMBL/GenBank/DDBJ databases">
        <title>Uliginosibacterium flavum JJ3220;KACC:17644.</title>
        <authorList>
            <person name="Kim M.K."/>
        </authorList>
    </citation>
    <scope>NUCLEOTIDE SEQUENCE [LARGE SCALE GENOMIC DNA]</scope>
    <source>
        <strain evidence="1 2">KACC:17644</strain>
    </source>
</reference>
<name>A0ABV2TJ85_9RHOO</name>
<accession>A0ABV2TJ85</accession>
<dbReference type="EMBL" id="JBEWZI010000004">
    <property type="protein sequence ID" value="MET7013590.1"/>
    <property type="molecule type" value="Genomic_DNA"/>
</dbReference>
<dbReference type="Proteomes" id="UP001549691">
    <property type="component" value="Unassembled WGS sequence"/>
</dbReference>
<gene>
    <name evidence="1" type="ORF">ABXR19_05275</name>
</gene>
<organism evidence="1 2">
    <name type="scientific">Uliginosibacterium flavum</name>
    <dbReference type="NCBI Taxonomy" id="1396831"/>
    <lineage>
        <taxon>Bacteria</taxon>
        <taxon>Pseudomonadati</taxon>
        <taxon>Pseudomonadota</taxon>
        <taxon>Betaproteobacteria</taxon>
        <taxon>Rhodocyclales</taxon>
        <taxon>Zoogloeaceae</taxon>
        <taxon>Uliginosibacterium</taxon>
    </lineage>
</organism>
<keyword evidence="2" id="KW-1185">Reference proteome</keyword>
<dbReference type="RefSeq" id="WP_354600053.1">
    <property type="nucleotide sequence ID" value="NZ_JBEWZI010000004.1"/>
</dbReference>
<protein>
    <submittedName>
        <fullName evidence="1">Uncharacterized protein</fullName>
    </submittedName>
</protein>
<evidence type="ECO:0000313" key="2">
    <source>
        <dbReference type="Proteomes" id="UP001549691"/>
    </source>
</evidence>
<comment type="caution">
    <text evidence="1">The sequence shown here is derived from an EMBL/GenBank/DDBJ whole genome shotgun (WGS) entry which is preliminary data.</text>
</comment>